<protein>
    <submittedName>
        <fullName evidence="1">Uncharacterized protein</fullName>
    </submittedName>
</protein>
<organism evidence="1">
    <name type="scientific">Neisseria meningitidis alpha153</name>
    <dbReference type="NCBI Taxonomy" id="663926"/>
    <lineage>
        <taxon>Bacteria</taxon>
        <taxon>Pseudomonadati</taxon>
        <taxon>Pseudomonadota</taxon>
        <taxon>Betaproteobacteria</taxon>
        <taxon>Neisseriales</taxon>
        <taxon>Neisseriaceae</taxon>
        <taxon>Neisseria</taxon>
    </lineage>
</organism>
<gene>
    <name evidence="1" type="ORF">NME_0615</name>
</gene>
<evidence type="ECO:0000313" key="1">
    <source>
        <dbReference type="EMBL" id="CBA04888.1"/>
    </source>
</evidence>
<proteinExistence type="predicted"/>
<dbReference type="EMBL" id="AM889137">
    <property type="protein sequence ID" value="CBA04888.1"/>
    <property type="molecule type" value="Genomic_DNA"/>
</dbReference>
<accession>C6SBF3</accession>
<reference evidence="1" key="1">
    <citation type="journal article" date="2008" name="Proc. Natl. Acad. Sci. U.S.A.">
        <title>Whole-genome comparison of disease and carriage strains provides insights into virulence evolution in Neisseria meningitidis.</title>
        <authorList>
            <person name="Schoen C."/>
            <person name="Blom J."/>
            <person name="Claus H."/>
            <person name="Schramm-Glueck A."/>
            <person name="Brandt P."/>
            <person name="Mueller T."/>
            <person name="Goesmann A."/>
            <person name="Joseph B."/>
            <person name="Konietzny S."/>
            <person name="Kurzai O."/>
            <person name="Schmitt C."/>
            <person name="Friedrich T."/>
            <person name="Linke B."/>
            <person name="Vogel U."/>
            <person name="Frosch M."/>
        </authorList>
    </citation>
    <scope>NUCLEOTIDE SEQUENCE</scope>
    <source>
        <strain evidence="1">Alpha153</strain>
    </source>
</reference>
<dbReference type="AlphaFoldDB" id="C6SBF3"/>
<sequence length="43" mass="4930">MIACSDGIGGKTPQMPSETLILYDIHVNNRKKIWMKRFLPIGR</sequence>
<name>C6SBF3_NEIME</name>